<dbReference type="EMBL" id="VSRR010137549">
    <property type="protein sequence ID" value="MPD03724.1"/>
    <property type="molecule type" value="Genomic_DNA"/>
</dbReference>
<protein>
    <submittedName>
        <fullName evidence="1">Uncharacterized protein</fullName>
    </submittedName>
</protein>
<evidence type="ECO:0000313" key="1">
    <source>
        <dbReference type="EMBL" id="MPD03724.1"/>
    </source>
</evidence>
<accession>A0A5B7KAL8</accession>
<name>A0A5B7KAL8_PORTR</name>
<reference evidence="1 2" key="1">
    <citation type="submission" date="2019-05" db="EMBL/GenBank/DDBJ databases">
        <title>Another draft genome of Portunus trituberculatus and its Hox gene families provides insights of decapod evolution.</title>
        <authorList>
            <person name="Jeong J.-H."/>
            <person name="Song I."/>
            <person name="Kim S."/>
            <person name="Choi T."/>
            <person name="Kim D."/>
            <person name="Ryu S."/>
            <person name="Kim W."/>
        </authorList>
    </citation>
    <scope>NUCLEOTIDE SEQUENCE [LARGE SCALE GENOMIC DNA]</scope>
    <source>
        <tissue evidence="1">Muscle</tissue>
    </source>
</reference>
<gene>
    <name evidence="1" type="ORF">E2C01_099374</name>
</gene>
<organism evidence="1 2">
    <name type="scientific">Portunus trituberculatus</name>
    <name type="common">Swimming crab</name>
    <name type="synonym">Neptunus trituberculatus</name>
    <dbReference type="NCBI Taxonomy" id="210409"/>
    <lineage>
        <taxon>Eukaryota</taxon>
        <taxon>Metazoa</taxon>
        <taxon>Ecdysozoa</taxon>
        <taxon>Arthropoda</taxon>
        <taxon>Crustacea</taxon>
        <taxon>Multicrustacea</taxon>
        <taxon>Malacostraca</taxon>
        <taxon>Eumalacostraca</taxon>
        <taxon>Eucarida</taxon>
        <taxon>Decapoda</taxon>
        <taxon>Pleocyemata</taxon>
        <taxon>Brachyura</taxon>
        <taxon>Eubrachyura</taxon>
        <taxon>Portunoidea</taxon>
        <taxon>Portunidae</taxon>
        <taxon>Portuninae</taxon>
        <taxon>Portunus</taxon>
    </lineage>
</organism>
<comment type="caution">
    <text evidence="1">The sequence shown here is derived from an EMBL/GenBank/DDBJ whole genome shotgun (WGS) entry which is preliminary data.</text>
</comment>
<evidence type="ECO:0000313" key="2">
    <source>
        <dbReference type="Proteomes" id="UP000324222"/>
    </source>
</evidence>
<dbReference type="Proteomes" id="UP000324222">
    <property type="component" value="Unassembled WGS sequence"/>
</dbReference>
<sequence length="83" mass="9919">MTGDGRPYESLNEEGLKRDYRLHENTYQQGRIEERRCSLREHSITEEIVKKNTAHAQKTKPMKSILQSDRNAWNKRGRLKMKF</sequence>
<dbReference type="AlphaFoldDB" id="A0A5B7KAL8"/>
<keyword evidence="2" id="KW-1185">Reference proteome</keyword>
<proteinExistence type="predicted"/>